<dbReference type="Proteomes" id="UP000054558">
    <property type="component" value="Unassembled WGS sequence"/>
</dbReference>
<evidence type="ECO:0000313" key="8">
    <source>
        <dbReference type="Proteomes" id="UP000054558"/>
    </source>
</evidence>
<protein>
    <recommendedName>
        <fullName evidence="6">AAA+ ATPase domain-containing protein</fullName>
    </recommendedName>
</protein>
<organism evidence="7 8">
    <name type="scientific">Klebsormidium nitens</name>
    <name type="common">Green alga</name>
    <name type="synonym">Ulothrix nitens</name>
    <dbReference type="NCBI Taxonomy" id="105231"/>
    <lineage>
        <taxon>Eukaryota</taxon>
        <taxon>Viridiplantae</taxon>
        <taxon>Streptophyta</taxon>
        <taxon>Klebsormidiophyceae</taxon>
        <taxon>Klebsormidiales</taxon>
        <taxon>Klebsormidiaceae</taxon>
        <taxon>Klebsormidium</taxon>
    </lineage>
</organism>
<feature type="compositionally biased region" description="Acidic residues" evidence="5">
    <location>
        <begin position="270"/>
        <end position="279"/>
    </location>
</feature>
<keyword evidence="3 4" id="KW-0067">ATP-binding</keyword>
<dbReference type="InterPro" id="IPR015415">
    <property type="entry name" value="Spast_Vps4_C"/>
</dbReference>
<dbReference type="InterPro" id="IPR027417">
    <property type="entry name" value="P-loop_NTPase"/>
</dbReference>
<dbReference type="PROSITE" id="PS00674">
    <property type="entry name" value="AAA"/>
    <property type="match status" value="1"/>
</dbReference>
<keyword evidence="2 4" id="KW-0547">Nucleotide-binding</keyword>
<dbReference type="GO" id="GO:0005737">
    <property type="term" value="C:cytoplasm"/>
    <property type="evidence" value="ECO:0000318"/>
    <property type="project" value="GO_Central"/>
</dbReference>
<dbReference type="InterPro" id="IPR041569">
    <property type="entry name" value="AAA_lid_3"/>
</dbReference>
<feature type="compositionally biased region" description="Polar residues" evidence="5">
    <location>
        <begin position="164"/>
        <end position="187"/>
    </location>
</feature>
<dbReference type="AlphaFoldDB" id="A0A1Y1HTC5"/>
<evidence type="ECO:0000256" key="4">
    <source>
        <dbReference type="RuleBase" id="RU003651"/>
    </source>
</evidence>
<dbReference type="FunFam" id="3.40.50.300:FF:000093">
    <property type="entry name" value="Fidgetin-like 1"/>
    <property type="match status" value="1"/>
</dbReference>
<dbReference type="FunFam" id="1.10.8.60:FF:000022">
    <property type="entry name" value="Fidgetin like 1"/>
    <property type="match status" value="1"/>
</dbReference>
<dbReference type="Gene3D" id="1.10.8.60">
    <property type="match status" value="1"/>
</dbReference>
<dbReference type="InterPro" id="IPR056224">
    <property type="entry name" value="FIGL1_N"/>
</dbReference>
<dbReference type="GO" id="GO:0051013">
    <property type="term" value="P:microtubule severing"/>
    <property type="evidence" value="ECO:0000318"/>
    <property type="project" value="GO_Central"/>
</dbReference>
<reference evidence="7 8" key="1">
    <citation type="journal article" date="2014" name="Nat. Commun.">
        <title>Klebsormidium flaccidum genome reveals primary factors for plant terrestrial adaptation.</title>
        <authorList>
            <person name="Hori K."/>
            <person name="Maruyama F."/>
            <person name="Fujisawa T."/>
            <person name="Togashi T."/>
            <person name="Yamamoto N."/>
            <person name="Seo M."/>
            <person name="Sato S."/>
            <person name="Yamada T."/>
            <person name="Mori H."/>
            <person name="Tajima N."/>
            <person name="Moriyama T."/>
            <person name="Ikeuchi M."/>
            <person name="Watanabe M."/>
            <person name="Wada H."/>
            <person name="Kobayashi K."/>
            <person name="Saito M."/>
            <person name="Masuda T."/>
            <person name="Sasaki-Sekimoto Y."/>
            <person name="Mashiguchi K."/>
            <person name="Awai K."/>
            <person name="Shimojima M."/>
            <person name="Masuda S."/>
            <person name="Iwai M."/>
            <person name="Nobusawa T."/>
            <person name="Narise T."/>
            <person name="Kondo S."/>
            <person name="Saito H."/>
            <person name="Sato R."/>
            <person name="Murakawa M."/>
            <person name="Ihara Y."/>
            <person name="Oshima-Yamada Y."/>
            <person name="Ohtaka K."/>
            <person name="Satoh M."/>
            <person name="Sonobe K."/>
            <person name="Ishii M."/>
            <person name="Ohtani R."/>
            <person name="Kanamori-Sato M."/>
            <person name="Honoki R."/>
            <person name="Miyazaki D."/>
            <person name="Mochizuki H."/>
            <person name="Umetsu J."/>
            <person name="Higashi K."/>
            <person name="Shibata D."/>
            <person name="Kamiya Y."/>
            <person name="Sato N."/>
            <person name="Nakamura Y."/>
            <person name="Tabata S."/>
            <person name="Ida S."/>
            <person name="Kurokawa K."/>
            <person name="Ohta H."/>
        </authorList>
    </citation>
    <scope>NUCLEOTIDE SEQUENCE [LARGE SCALE GENOMIC DNA]</scope>
    <source>
        <strain evidence="7 8">NIES-2285</strain>
    </source>
</reference>
<dbReference type="Pfam" id="PF09336">
    <property type="entry name" value="Vps4_C"/>
    <property type="match status" value="1"/>
</dbReference>
<dbReference type="GO" id="GO:0016887">
    <property type="term" value="F:ATP hydrolysis activity"/>
    <property type="evidence" value="ECO:0000318"/>
    <property type="project" value="GO_Central"/>
</dbReference>
<evidence type="ECO:0000256" key="1">
    <source>
        <dbReference type="ARBA" id="ARBA00006914"/>
    </source>
</evidence>
<dbReference type="PANTHER" id="PTHR23074">
    <property type="entry name" value="AAA DOMAIN-CONTAINING"/>
    <property type="match status" value="1"/>
</dbReference>
<dbReference type="InterPro" id="IPR003593">
    <property type="entry name" value="AAA+_ATPase"/>
</dbReference>
<dbReference type="InterPro" id="IPR003959">
    <property type="entry name" value="ATPase_AAA_core"/>
</dbReference>
<evidence type="ECO:0000256" key="3">
    <source>
        <dbReference type="ARBA" id="ARBA00022840"/>
    </source>
</evidence>
<dbReference type="OMA" id="TYDEWNK"/>
<dbReference type="SUPFAM" id="SSF52540">
    <property type="entry name" value="P-loop containing nucleoside triphosphate hydrolases"/>
    <property type="match status" value="1"/>
</dbReference>
<dbReference type="Gene3D" id="3.40.50.300">
    <property type="entry name" value="P-loop containing nucleotide triphosphate hydrolases"/>
    <property type="match status" value="1"/>
</dbReference>
<accession>A0A1Y1HTC5</accession>
<dbReference type="EMBL" id="DF236987">
    <property type="protein sequence ID" value="GAQ79787.1"/>
    <property type="molecule type" value="Genomic_DNA"/>
</dbReference>
<evidence type="ECO:0000313" key="7">
    <source>
        <dbReference type="EMBL" id="GAQ79787.1"/>
    </source>
</evidence>
<evidence type="ECO:0000259" key="6">
    <source>
        <dbReference type="SMART" id="SM00382"/>
    </source>
</evidence>
<dbReference type="OrthoDB" id="10251136at2759"/>
<dbReference type="PANTHER" id="PTHR23074:SF17">
    <property type="entry name" value="FIDGETIN-LIKE PROTEIN 1"/>
    <property type="match status" value="1"/>
</dbReference>
<dbReference type="InterPro" id="IPR003960">
    <property type="entry name" value="ATPase_AAA_CS"/>
</dbReference>
<dbReference type="Pfam" id="PF24347">
    <property type="entry name" value="FIGL1_N"/>
    <property type="match status" value="1"/>
</dbReference>
<dbReference type="InterPro" id="IPR050304">
    <property type="entry name" value="MT-severing_AAA_ATPase"/>
</dbReference>
<feature type="domain" description="AAA+ ATPase" evidence="6">
    <location>
        <begin position="428"/>
        <end position="564"/>
    </location>
</feature>
<sequence length="681" mass="74668">MELGDTQSCDTPKLERLQTLLFSAEKEVDNARRSRIIATRLLGFLEAQTTSYEDEAYLDSLREQACSQLQKARDKHISLDARSILESAGVPDTFGFGVNGALDLSSLRECEPFGTILSNAEILQNKRNRQSKATSSSALIQKVPPPQSVPQIFQAPTVPDRTTYRQSKLPSLYTPSANRQTSYSAQKAASVKAESDASQPRVQILSSYAGFSKQKTQPLWSRGANKVGDNDDDDEMEFDNAARRKRSELQEDLSPVEAHRSKQSKRRLSDEDDEIEEVGPTDFMSAKQKLVIENAKKGLHSRNVNPPQQGFKPPAMKRGVRGAFIPPIKSGGTAPRKPDKGAEQGGDEESEATRKLLESLAGPDGELPDRIKNIEPRLLEHISNEIIDKAPNVTWGDIAGLGHAKKSIQELVVWPLKRPDLFAGVRSPGKGLLLFGPPGTGKTLLGKAIAAEANATFFSISASSLTSKWIGEGEKLVRALFGVAGCRQPAVIFIDEVDSLLSQRKSDGEHESSRRLKTEFLVQMEGCCGGDERVLLIGATNRPQELDEAARRRLSKRLYIPLPTAGARAAIVQNLLQKDGLMNLSDSDMDSIRAKTKGYSGSDVKNLVKEASLGPLREAAMMHGNIDTVTRDQMRPITLSDFENALHQVRASVSPDELLAYQDWNKQFGSLAVGEDEAEID</sequence>
<dbReference type="Pfam" id="PF00004">
    <property type="entry name" value="AAA"/>
    <property type="match status" value="1"/>
</dbReference>
<comment type="similarity">
    <text evidence="1 4">Belongs to the AAA ATPase family.</text>
</comment>
<dbReference type="GO" id="GO:0005634">
    <property type="term" value="C:nucleus"/>
    <property type="evidence" value="ECO:0000318"/>
    <property type="project" value="GO_Central"/>
</dbReference>
<dbReference type="Pfam" id="PF17862">
    <property type="entry name" value="AAA_lid_3"/>
    <property type="match status" value="1"/>
</dbReference>
<dbReference type="GO" id="GO:0005524">
    <property type="term" value="F:ATP binding"/>
    <property type="evidence" value="ECO:0007669"/>
    <property type="project" value="UniProtKB-KW"/>
</dbReference>
<feature type="region of interest" description="Disordered" evidence="5">
    <location>
        <begin position="296"/>
        <end position="352"/>
    </location>
</feature>
<keyword evidence="8" id="KW-1185">Reference proteome</keyword>
<name>A0A1Y1HTC5_KLENI</name>
<evidence type="ECO:0000256" key="5">
    <source>
        <dbReference type="SAM" id="MobiDB-lite"/>
    </source>
</evidence>
<feature type="region of interest" description="Disordered" evidence="5">
    <location>
        <begin position="215"/>
        <end position="282"/>
    </location>
</feature>
<feature type="region of interest" description="Disordered" evidence="5">
    <location>
        <begin position="128"/>
        <end position="199"/>
    </location>
</feature>
<dbReference type="SMART" id="SM00382">
    <property type="entry name" value="AAA"/>
    <property type="match status" value="1"/>
</dbReference>
<proteinExistence type="inferred from homology"/>
<dbReference type="GO" id="GO:0008568">
    <property type="term" value="F:microtubule severing ATPase activity"/>
    <property type="evidence" value="ECO:0000318"/>
    <property type="project" value="GO_Central"/>
</dbReference>
<dbReference type="STRING" id="105231.A0A1Y1HTC5"/>
<gene>
    <name evidence="7" type="ORF">KFL_000380210</name>
</gene>
<evidence type="ECO:0000256" key="2">
    <source>
        <dbReference type="ARBA" id="ARBA00022741"/>
    </source>
</evidence>